<dbReference type="Pfam" id="PF01435">
    <property type="entry name" value="Peptidase_M48"/>
    <property type="match status" value="1"/>
</dbReference>
<dbReference type="Proteomes" id="UP000298133">
    <property type="component" value="Unassembled WGS sequence"/>
</dbReference>
<protein>
    <recommendedName>
        <fullName evidence="8">Peptidase M48 domain-containing protein</fullName>
    </recommendedName>
</protein>
<evidence type="ECO:0000256" key="2">
    <source>
        <dbReference type="ARBA" id="ARBA00022670"/>
    </source>
</evidence>
<dbReference type="GO" id="GO:0016020">
    <property type="term" value="C:membrane"/>
    <property type="evidence" value="ECO:0007669"/>
    <property type="project" value="TreeGrafter"/>
</dbReference>
<accession>A0A4Y8UJT6</accession>
<proteinExistence type="predicted"/>
<name>A0A4Y8UJT6_9GAMM</name>
<keyword evidence="7" id="KW-0472">Membrane</keyword>
<dbReference type="Gene3D" id="3.30.2010.10">
    <property type="entry name" value="Metalloproteases ('zincins'), catalytic domain"/>
    <property type="match status" value="1"/>
</dbReference>
<evidence type="ECO:0000313" key="9">
    <source>
        <dbReference type="EMBL" id="TFH68461.1"/>
    </source>
</evidence>
<keyword evidence="3" id="KW-0479">Metal-binding</keyword>
<dbReference type="InterPro" id="IPR051156">
    <property type="entry name" value="Mito/Outer_Membr_Metalloprot"/>
</dbReference>
<evidence type="ECO:0000313" key="10">
    <source>
        <dbReference type="Proteomes" id="UP000298133"/>
    </source>
</evidence>
<dbReference type="OrthoDB" id="9810445at2"/>
<dbReference type="GO" id="GO:0004222">
    <property type="term" value="F:metalloendopeptidase activity"/>
    <property type="evidence" value="ECO:0007669"/>
    <property type="project" value="InterPro"/>
</dbReference>
<dbReference type="AlphaFoldDB" id="A0A4Y8UJT6"/>
<comment type="cofactor">
    <cofactor evidence="1">
        <name>Zn(2+)</name>
        <dbReference type="ChEBI" id="CHEBI:29105"/>
    </cofactor>
</comment>
<keyword evidence="7" id="KW-1133">Transmembrane helix</keyword>
<keyword evidence="2" id="KW-0645">Protease</keyword>
<keyword evidence="4" id="KW-0378">Hydrolase</keyword>
<evidence type="ECO:0000256" key="1">
    <source>
        <dbReference type="ARBA" id="ARBA00001947"/>
    </source>
</evidence>
<evidence type="ECO:0000256" key="6">
    <source>
        <dbReference type="ARBA" id="ARBA00023049"/>
    </source>
</evidence>
<dbReference type="InterPro" id="IPR001915">
    <property type="entry name" value="Peptidase_M48"/>
</dbReference>
<evidence type="ECO:0000256" key="4">
    <source>
        <dbReference type="ARBA" id="ARBA00022801"/>
    </source>
</evidence>
<keyword evidence="6" id="KW-0482">Metalloprotease</keyword>
<evidence type="ECO:0000256" key="7">
    <source>
        <dbReference type="SAM" id="Phobius"/>
    </source>
</evidence>
<sequence>MPVPDWEGNCVTILPNSRPRWLVLLWVVPLWIVLAGHSVADSPSDKFYQQLVANGGRYQDEKLQAYINELGQQLVAVSPMAGEKFTFTVVDSADINAYAMADNYVYINRGLLAFMRNEAQLVSVLAHEVAHITLDHVAGSRGLMLGAQLAAMIAGVLTGSGDVYQAGIAYAESIRSGHGRENELDADSEGAKYMAALGYPPSEMIAMLSIMKDYEQMMKARARDRGVSRPVYHGIFASHPRNDARLRNAVLPAADNLALTARDSARFRLMTEGLIWGDNFVDKVVPAERYSDLNARVRIDFPPGWHHRGSLQSDDLLAMPAAAEDNAGDRSRTESDAADSAATVLLPGQATIALSVQPRTLQSPEEFLYNQLKLSPLQQGSAISPAGLAGYSGIGLDDSGAPYQRIALIYYRYSAYLVVAEVAPALRNSAAFANADKLFMQSINTFRPISQREIDGQKPARLNYVKANERSSIAAISAELGLSDSEQDQLRLINGLYPRGEPEPGQWLKIFRQ</sequence>
<keyword evidence="5" id="KW-0862">Zinc</keyword>
<dbReference type="EMBL" id="SPIA01000001">
    <property type="protein sequence ID" value="TFH68461.1"/>
    <property type="molecule type" value="Genomic_DNA"/>
</dbReference>
<dbReference type="PANTHER" id="PTHR22726:SF24">
    <property type="entry name" value="M48 FAMILY METALLOPEPTIDASE"/>
    <property type="match status" value="1"/>
</dbReference>
<keyword evidence="7" id="KW-0812">Transmembrane</keyword>
<feature type="domain" description="Peptidase M48" evidence="8">
    <location>
        <begin position="62"/>
        <end position="248"/>
    </location>
</feature>
<dbReference type="GO" id="GO:0051603">
    <property type="term" value="P:proteolysis involved in protein catabolic process"/>
    <property type="evidence" value="ECO:0007669"/>
    <property type="project" value="TreeGrafter"/>
</dbReference>
<comment type="caution">
    <text evidence="9">The sequence shown here is derived from an EMBL/GenBank/DDBJ whole genome shotgun (WGS) entry which is preliminary data.</text>
</comment>
<keyword evidence="10" id="KW-1185">Reference proteome</keyword>
<evidence type="ECO:0000256" key="3">
    <source>
        <dbReference type="ARBA" id="ARBA00022723"/>
    </source>
</evidence>
<evidence type="ECO:0000259" key="8">
    <source>
        <dbReference type="Pfam" id="PF01435"/>
    </source>
</evidence>
<evidence type="ECO:0000256" key="5">
    <source>
        <dbReference type="ARBA" id="ARBA00022833"/>
    </source>
</evidence>
<dbReference type="GO" id="GO:0046872">
    <property type="term" value="F:metal ion binding"/>
    <property type="evidence" value="ECO:0007669"/>
    <property type="project" value="UniProtKB-KW"/>
</dbReference>
<gene>
    <name evidence="9" type="ORF">E3W66_00420</name>
</gene>
<reference evidence="9 10" key="1">
    <citation type="submission" date="2019-03" db="EMBL/GenBank/DDBJ databases">
        <title>Draft genome of Gammaproteobacteria bacterium LSUCC0057, a member of the SAR92 clade.</title>
        <authorList>
            <person name="Lanclos V.C."/>
            <person name="Doiron C."/>
            <person name="Henson M.W."/>
            <person name="Thrash J.C."/>
        </authorList>
    </citation>
    <scope>NUCLEOTIDE SEQUENCE [LARGE SCALE GENOMIC DNA]</scope>
    <source>
        <strain evidence="9 10">LSUCC0057</strain>
    </source>
</reference>
<feature type="transmembrane region" description="Helical" evidence="7">
    <location>
        <begin position="21"/>
        <end position="40"/>
    </location>
</feature>
<organism evidence="9 10">
    <name type="scientific">Gammaproteobacteria bacterium LSUCC0057</name>
    <dbReference type="NCBI Taxonomy" id="2559237"/>
    <lineage>
        <taxon>Bacteria</taxon>
        <taxon>Pseudomonadati</taxon>
        <taxon>Pseudomonadota</taxon>
        <taxon>Gammaproteobacteria</taxon>
        <taxon>Cellvibrionales</taxon>
        <taxon>Porticoccaceae</taxon>
        <taxon>SAR92 clade</taxon>
    </lineage>
</organism>
<dbReference type="PANTHER" id="PTHR22726">
    <property type="entry name" value="METALLOENDOPEPTIDASE OMA1"/>
    <property type="match status" value="1"/>
</dbReference>